<evidence type="ECO:0000313" key="3">
    <source>
        <dbReference type="Proteomes" id="UP000656881"/>
    </source>
</evidence>
<accession>A0ABQ2MWN6</accession>
<sequence>MAAEGEEMHRARVEKTKRHVFAYQIAGEYAEALKRTPLICWKCASAVVSVVGYTKRNGSTYRAQFRLAPSTEHEGTCPLNPTTVITAIAHGAHDLAHVDDSGVLRLTLPKDLTGLPEAPPPGDGTVPGETAGQNITTVRPLLPPLINSAAKVARFLQLHDFDEEIVNRFRVQPHGRKRPIPWGEFCYGPAPTSYARLYELRRAKTPITHPIALYGTVQRIGHEAKSGRPYAVLGADVPAGAGRFDVLLRSAFDTLIKPLGIGMHVLAVGDWDIFAKGRTPQLRLFATEHWQVAYWSLDEETGQVSEPTCPPSVTARQRVIAQTEERARRPKPPKRPAVPRRQPAPRPLGNPPAGVEPFPSPAVAPPPPLSSPPPGNALASPPPGGPVAPHEPSPAKPEEGPASAALAPPANPPRPSRPPQPETRLPPPHPRRRGLGRWFRRRK</sequence>
<feature type="compositionally biased region" description="Basic residues" evidence="1">
    <location>
        <begin position="429"/>
        <end position="443"/>
    </location>
</feature>
<keyword evidence="3" id="KW-1185">Reference proteome</keyword>
<feature type="compositionally biased region" description="Basic residues" evidence="1">
    <location>
        <begin position="328"/>
        <end position="338"/>
    </location>
</feature>
<evidence type="ECO:0000256" key="1">
    <source>
        <dbReference type="SAM" id="MobiDB-lite"/>
    </source>
</evidence>
<gene>
    <name evidence="2" type="ORF">GCM10012286_79010</name>
</gene>
<evidence type="ECO:0000313" key="2">
    <source>
        <dbReference type="EMBL" id="GGO58827.1"/>
    </source>
</evidence>
<dbReference type="EMBL" id="BMNG01000026">
    <property type="protein sequence ID" value="GGO58827.1"/>
    <property type="molecule type" value="Genomic_DNA"/>
</dbReference>
<feature type="compositionally biased region" description="Pro residues" evidence="1">
    <location>
        <begin position="358"/>
        <end position="395"/>
    </location>
</feature>
<protein>
    <submittedName>
        <fullName evidence="2">Uncharacterized protein</fullName>
    </submittedName>
</protein>
<organism evidence="2 3">
    <name type="scientific">Streptomyces lasiicapitis</name>
    <dbReference type="NCBI Taxonomy" id="1923961"/>
    <lineage>
        <taxon>Bacteria</taxon>
        <taxon>Bacillati</taxon>
        <taxon>Actinomycetota</taxon>
        <taxon>Actinomycetes</taxon>
        <taxon>Kitasatosporales</taxon>
        <taxon>Streptomycetaceae</taxon>
        <taxon>Streptomyces</taxon>
    </lineage>
</organism>
<feature type="compositionally biased region" description="Pro residues" evidence="1">
    <location>
        <begin position="409"/>
        <end position="428"/>
    </location>
</feature>
<proteinExistence type="predicted"/>
<reference evidence="3" key="1">
    <citation type="journal article" date="2019" name="Int. J. Syst. Evol. Microbiol.">
        <title>The Global Catalogue of Microorganisms (GCM) 10K type strain sequencing project: providing services to taxonomists for standard genome sequencing and annotation.</title>
        <authorList>
            <consortium name="The Broad Institute Genomics Platform"/>
            <consortium name="The Broad Institute Genome Sequencing Center for Infectious Disease"/>
            <person name="Wu L."/>
            <person name="Ma J."/>
        </authorList>
    </citation>
    <scope>NUCLEOTIDE SEQUENCE [LARGE SCALE GENOMIC DNA]</scope>
    <source>
        <strain evidence="3">CGMCC 4.7349</strain>
    </source>
</reference>
<dbReference type="Proteomes" id="UP000656881">
    <property type="component" value="Unassembled WGS sequence"/>
</dbReference>
<comment type="caution">
    <text evidence="2">The sequence shown here is derived from an EMBL/GenBank/DDBJ whole genome shotgun (WGS) entry which is preliminary data.</text>
</comment>
<name>A0ABQ2MWN6_9ACTN</name>
<feature type="region of interest" description="Disordered" evidence="1">
    <location>
        <begin position="300"/>
        <end position="443"/>
    </location>
</feature>